<proteinExistence type="inferred from homology"/>
<sequence length="674" mass="76787">MSKYCDQDYCIEEIDEDEILAGLSVEELQQLQNEMDDIAPDKMEPVGLRQNNASVEAPTQVDKKGESEDEEDIDEDVILAGLSAEEIQQLQNEMEVIAPDERVPVGMRQKDQTDKPPTGSFDHRSLVDYLYWERESKRMLEEERIPTTLLPSQKKMEEELKNAVKEDNKNIEIEHVYEDIREDTDIADGKEVTEEAIEEVKDKVVAVEIGKNDQKPIKTEPQDSSIAMFSDSQPAVSQRDRETDRAELNEEESTTAETKQIDQVQCTPVSSAYENWVPKKEERVISKLKIPKLALGDGLIKKTARPSGNDTNLESTLDKIRNHNSSITDINLNNIENMPKEMLLDFIEALKKNKHVKTFSIANTGADESVAFSLANMLRENKSIITLNIESNFITGKGIIAIMRCLQFNETLTELRFHNQRHMLGHHAEMEVARLLKANNTLLKIGYHFELPGPRMVVTNLLTRNLDRQRQQRKEEQRLQQIKEQRQIMEVYENHLNLPAGLLEMLGGYIPGMELLCAAQGPQHLSQSSPEPSMVSIPCHQLHKNHHPTRQHPPSSDSDSSNILKDVKLKKTPKRCDPLLNLSTREEKRDGRAKIQLRSTPKQTKTAREGLLEDRANLKDVISALKPVPRRRQPPKVELTPRDLLLNEIRQSNVAYLKAVPLPKVLESSETSLF</sequence>
<organism evidence="9 10">
    <name type="scientific">Hemibagrus wyckioides</name>
    <dbReference type="NCBI Taxonomy" id="337641"/>
    <lineage>
        <taxon>Eukaryota</taxon>
        <taxon>Metazoa</taxon>
        <taxon>Chordata</taxon>
        <taxon>Craniata</taxon>
        <taxon>Vertebrata</taxon>
        <taxon>Euteleostomi</taxon>
        <taxon>Actinopterygii</taxon>
        <taxon>Neopterygii</taxon>
        <taxon>Teleostei</taxon>
        <taxon>Ostariophysi</taxon>
        <taxon>Siluriformes</taxon>
        <taxon>Bagridae</taxon>
        <taxon>Hemibagrus</taxon>
    </lineage>
</organism>
<dbReference type="GO" id="GO:0030239">
    <property type="term" value="P:myofibril assembly"/>
    <property type="evidence" value="ECO:0007669"/>
    <property type="project" value="TreeGrafter"/>
</dbReference>
<dbReference type="PANTHER" id="PTHR10901">
    <property type="entry name" value="TROPOMODULIN"/>
    <property type="match status" value="1"/>
</dbReference>
<dbReference type="EMBL" id="JAHKSW010000015">
    <property type="protein sequence ID" value="KAG7323201.1"/>
    <property type="molecule type" value="Genomic_DNA"/>
</dbReference>
<dbReference type="OrthoDB" id="2163268at2759"/>
<dbReference type="Proteomes" id="UP000824219">
    <property type="component" value="Linkage Group LG15"/>
</dbReference>
<comment type="caution">
    <text evidence="9">The sequence shown here is derived from an EMBL/GenBank/DDBJ whole genome shotgun (WGS) entry which is preliminary data.</text>
</comment>
<dbReference type="InterPro" id="IPR004934">
    <property type="entry name" value="TMOD"/>
</dbReference>
<dbReference type="AlphaFoldDB" id="A0A9D3NGT0"/>
<evidence type="ECO:0000256" key="1">
    <source>
        <dbReference type="ARBA" id="ARBA00004245"/>
    </source>
</evidence>
<evidence type="ECO:0000256" key="8">
    <source>
        <dbReference type="SAM" id="MobiDB-lite"/>
    </source>
</evidence>
<evidence type="ECO:0000256" key="7">
    <source>
        <dbReference type="ARBA" id="ARBA00070923"/>
    </source>
</evidence>
<name>A0A9D3NGT0_9TELE</name>
<feature type="region of interest" description="Disordered" evidence="8">
    <location>
        <begin position="544"/>
        <end position="577"/>
    </location>
</feature>
<evidence type="ECO:0000313" key="9">
    <source>
        <dbReference type="EMBL" id="KAG7323201.1"/>
    </source>
</evidence>
<keyword evidence="3" id="KW-0963">Cytoplasm</keyword>
<reference evidence="9 10" key="1">
    <citation type="submission" date="2021-06" db="EMBL/GenBank/DDBJ databases">
        <title>Chromosome-level genome assembly of the red-tail catfish (Hemibagrus wyckioides).</title>
        <authorList>
            <person name="Shao F."/>
        </authorList>
    </citation>
    <scope>NUCLEOTIDE SEQUENCE [LARGE SCALE GENOMIC DNA]</scope>
    <source>
        <strain evidence="9">EC202008001</strain>
        <tissue evidence="9">Blood</tissue>
    </source>
</reference>
<feature type="region of interest" description="Disordered" evidence="8">
    <location>
        <begin position="42"/>
        <end position="72"/>
    </location>
</feature>
<evidence type="ECO:0000256" key="3">
    <source>
        <dbReference type="ARBA" id="ARBA00022490"/>
    </source>
</evidence>
<dbReference type="GO" id="GO:0007015">
    <property type="term" value="P:actin filament organization"/>
    <property type="evidence" value="ECO:0007669"/>
    <property type="project" value="TreeGrafter"/>
</dbReference>
<dbReference type="GO" id="GO:0051694">
    <property type="term" value="P:pointed-end actin filament capping"/>
    <property type="evidence" value="ECO:0007669"/>
    <property type="project" value="InterPro"/>
</dbReference>
<dbReference type="PANTHER" id="PTHR10901:SF3">
    <property type="entry name" value="LEIOMODIN-3"/>
    <property type="match status" value="1"/>
</dbReference>
<keyword evidence="5" id="KW-0206">Cytoskeleton</keyword>
<gene>
    <name evidence="9" type="ORF">KOW79_012903</name>
</gene>
<dbReference type="GO" id="GO:0031430">
    <property type="term" value="C:M band"/>
    <property type="evidence" value="ECO:0007669"/>
    <property type="project" value="UniProtKB-SubCell"/>
</dbReference>
<protein>
    <recommendedName>
        <fullName evidence="7">Leiomodin-3</fullName>
    </recommendedName>
</protein>
<feature type="compositionally biased region" description="Basic and acidic residues" evidence="8">
    <location>
        <begin position="565"/>
        <end position="577"/>
    </location>
</feature>
<feature type="compositionally biased region" description="Basic and acidic residues" evidence="8">
    <location>
        <begin position="238"/>
        <end position="248"/>
    </location>
</feature>
<dbReference type="FunFam" id="3.80.10.10:FF:000078">
    <property type="entry name" value="Leiomodin 3"/>
    <property type="match status" value="1"/>
</dbReference>
<dbReference type="SUPFAM" id="SSF52047">
    <property type="entry name" value="RNI-like"/>
    <property type="match status" value="1"/>
</dbReference>
<feature type="region of interest" description="Disordered" evidence="8">
    <location>
        <begin position="212"/>
        <end position="262"/>
    </location>
</feature>
<dbReference type="Pfam" id="PF03250">
    <property type="entry name" value="Tropomodulin"/>
    <property type="match status" value="2"/>
</dbReference>
<dbReference type="GO" id="GO:0005523">
    <property type="term" value="F:tropomyosin binding"/>
    <property type="evidence" value="ECO:0007669"/>
    <property type="project" value="InterPro"/>
</dbReference>
<dbReference type="GO" id="GO:0005865">
    <property type="term" value="C:striated muscle thin filament"/>
    <property type="evidence" value="ECO:0007669"/>
    <property type="project" value="TreeGrafter"/>
</dbReference>
<accession>A0A9D3NGT0</accession>
<feature type="compositionally biased region" description="Polar residues" evidence="8">
    <location>
        <begin position="552"/>
        <end position="563"/>
    </location>
</feature>
<evidence type="ECO:0000256" key="5">
    <source>
        <dbReference type="ARBA" id="ARBA00023212"/>
    </source>
</evidence>
<comment type="subcellular location">
    <subcellularLocation>
        <location evidence="1">Cytoplasm</location>
        <location evidence="1">Cytoskeleton</location>
    </subcellularLocation>
    <subcellularLocation>
        <location evidence="6">Cytoplasm</location>
        <location evidence="6">Myofibril</location>
        <location evidence="6">Sarcomere</location>
        <location evidence="6">M line</location>
    </subcellularLocation>
</comment>
<dbReference type="InterPro" id="IPR032675">
    <property type="entry name" value="LRR_dom_sf"/>
</dbReference>
<keyword evidence="10" id="KW-1185">Reference proteome</keyword>
<feature type="compositionally biased region" description="Polar residues" evidence="8">
    <location>
        <begin position="222"/>
        <end position="236"/>
    </location>
</feature>
<evidence type="ECO:0000256" key="4">
    <source>
        <dbReference type="ARBA" id="ARBA00023054"/>
    </source>
</evidence>
<evidence type="ECO:0000313" key="10">
    <source>
        <dbReference type="Proteomes" id="UP000824219"/>
    </source>
</evidence>
<evidence type="ECO:0000256" key="2">
    <source>
        <dbReference type="ARBA" id="ARBA00009345"/>
    </source>
</evidence>
<comment type="similarity">
    <text evidence="2">Belongs to the tropomodulin family.</text>
</comment>
<feature type="compositionally biased region" description="Basic and acidic residues" evidence="8">
    <location>
        <begin position="212"/>
        <end position="221"/>
    </location>
</feature>
<dbReference type="GO" id="GO:0006936">
    <property type="term" value="P:muscle contraction"/>
    <property type="evidence" value="ECO:0007669"/>
    <property type="project" value="TreeGrafter"/>
</dbReference>
<evidence type="ECO:0000256" key="6">
    <source>
        <dbReference type="ARBA" id="ARBA00037833"/>
    </source>
</evidence>
<keyword evidence="4" id="KW-0175">Coiled coil</keyword>
<dbReference type="Gene3D" id="3.80.10.10">
    <property type="entry name" value="Ribonuclease Inhibitor"/>
    <property type="match status" value="1"/>
</dbReference>